<dbReference type="Proteomes" id="UP000261660">
    <property type="component" value="Unplaced"/>
</dbReference>
<evidence type="ECO:0000313" key="3">
    <source>
        <dbReference type="Proteomes" id="UP000261660"/>
    </source>
</evidence>
<accession>A0A3Q3EMD5</accession>
<proteinExistence type="predicted"/>
<reference evidence="2" key="1">
    <citation type="submission" date="2025-08" db="UniProtKB">
        <authorList>
            <consortium name="Ensembl"/>
        </authorList>
    </citation>
    <scope>IDENTIFICATION</scope>
</reference>
<evidence type="ECO:0000256" key="1">
    <source>
        <dbReference type="SAM" id="SignalP"/>
    </source>
</evidence>
<dbReference type="InParanoid" id="A0A3Q3EMD5"/>
<dbReference type="AlphaFoldDB" id="A0A3Q3EMD5"/>
<organism evidence="2 3">
    <name type="scientific">Labrus bergylta</name>
    <name type="common">ballan wrasse</name>
    <dbReference type="NCBI Taxonomy" id="56723"/>
    <lineage>
        <taxon>Eukaryota</taxon>
        <taxon>Metazoa</taxon>
        <taxon>Chordata</taxon>
        <taxon>Craniata</taxon>
        <taxon>Vertebrata</taxon>
        <taxon>Euteleostomi</taxon>
        <taxon>Actinopterygii</taxon>
        <taxon>Neopterygii</taxon>
        <taxon>Teleostei</taxon>
        <taxon>Neoteleostei</taxon>
        <taxon>Acanthomorphata</taxon>
        <taxon>Eupercaria</taxon>
        <taxon>Labriformes</taxon>
        <taxon>Labridae</taxon>
        <taxon>Labrus</taxon>
    </lineage>
</organism>
<dbReference type="GeneTree" id="ENSGT01030000235211"/>
<evidence type="ECO:0000313" key="2">
    <source>
        <dbReference type="Ensembl" id="ENSLBEP00000008464.1"/>
    </source>
</evidence>
<name>A0A3Q3EMD5_9LABR</name>
<evidence type="ECO:0008006" key="4">
    <source>
        <dbReference type="Google" id="ProtNLM"/>
    </source>
</evidence>
<feature type="chain" id="PRO_5018757774" description="Cadherin N-terminal domain-containing protein" evidence="1">
    <location>
        <begin position="35"/>
        <end position="108"/>
    </location>
</feature>
<dbReference type="STRING" id="56723.ENSLBEP00000008464"/>
<keyword evidence="1" id="KW-0732">Signal</keyword>
<feature type="signal peptide" evidence="1">
    <location>
        <begin position="1"/>
        <end position="34"/>
    </location>
</feature>
<sequence>KRALSNGSPFPAVSSTLLPLALCILTLLPHCLLGNPTEEESKGSSALLRRVKRGWVWNQFFVLEEYTGLEPLYIGKVSVDFRLYYSVFSVCKAMGMLDFSGLGYQLPA</sequence>
<reference evidence="2" key="2">
    <citation type="submission" date="2025-09" db="UniProtKB">
        <authorList>
            <consortium name="Ensembl"/>
        </authorList>
    </citation>
    <scope>IDENTIFICATION</scope>
</reference>
<keyword evidence="3" id="KW-1185">Reference proteome</keyword>
<protein>
    <recommendedName>
        <fullName evidence="4">Cadherin N-terminal domain-containing protein</fullName>
    </recommendedName>
</protein>
<dbReference type="Ensembl" id="ENSLBET00000008890.1">
    <property type="protein sequence ID" value="ENSLBEP00000008464.1"/>
    <property type="gene ID" value="ENSLBEG00000006523.1"/>
</dbReference>